<dbReference type="SFLD" id="SFLDS00003">
    <property type="entry name" value="Haloacid_Dehalogenase"/>
    <property type="match status" value="1"/>
</dbReference>
<dbReference type="PANTHER" id="PTHR17901:SF14">
    <property type="entry name" value="MAGNESIUM-DEPENDENT PHOSPHATASE 1"/>
    <property type="match status" value="1"/>
</dbReference>
<dbReference type="SFLD" id="SFLDG01129">
    <property type="entry name" value="C1.5:_HAD__Beta-PGM__Phosphata"/>
    <property type="match status" value="1"/>
</dbReference>
<dbReference type="Proteomes" id="UP000077684">
    <property type="component" value="Unassembled WGS sequence"/>
</dbReference>
<evidence type="ECO:0008006" key="3">
    <source>
        <dbReference type="Google" id="ProtNLM"/>
    </source>
</evidence>
<sequence>MPRRKGQPAEVIDAAALTASLEELKRSGPLPSLFVFDLDYTLWPAWVDTHVDPPLKRRIDDINKVYDRSGTTLSLFPHVPAILFFLQRNDIPIAIASRTSAPDAANQALRGLYILDESVPSEERSEPVAAITLCRHMEIYPGSKIKHFKSIQNALGHKYEDMIFFDDEHRNAEVSRELGVHFVQVGNPGTDVGTVIRGVREFQARRKARQGDLDAGAALVGLESVPTALGYTFPFSPFFLIHD</sequence>
<dbReference type="Pfam" id="PF12689">
    <property type="entry name" value="Acid_PPase"/>
    <property type="match status" value="1"/>
</dbReference>
<protein>
    <recommendedName>
        <fullName evidence="3">Magnesium-dependent phosphatase-1</fullName>
    </recommendedName>
</protein>
<dbReference type="Gene3D" id="3.40.50.1000">
    <property type="entry name" value="HAD superfamily/HAD-like"/>
    <property type="match status" value="1"/>
</dbReference>
<dbReference type="InterPro" id="IPR023214">
    <property type="entry name" value="HAD_sf"/>
</dbReference>
<reference evidence="1" key="1">
    <citation type="submission" date="2016-04" db="EMBL/GenBank/DDBJ databases">
        <authorList>
            <person name="Nguyen H.D."/>
            <person name="Samba Siva P."/>
            <person name="Cullis J."/>
            <person name="Levesque C.A."/>
            <person name="Hambleton S."/>
        </authorList>
    </citation>
    <scope>NUCLEOTIDE SEQUENCE</scope>
    <source>
        <strain evidence="1">DAOMC 236426</strain>
    </source>
</reference>
<dbReference type="InterPro" id="IPR010033">
    <property type="entry name" value="HAD_SF_ppase_IIIC"/>
</dbReference>
<name>A0A8X7MSQ0_9BASI</name>
<organism evidence="1 2">
    <name type="scientific">Tilletia controversa</name>
    <name type="common">dwarf bunt fungus</name>
    <dbReference type="NCBI Taxonomy" id="13291"/>
    <lineage>
        <taxon>Eukaryota</taxon>
        <taxon>Fungi</taxon>
        <taxon>Dikarya</taxon>
        <taxon>Basidiomycota</taxon>
        <taxon>Ustilaginomycotina</taxon>
        <taxon>Exobasidiomycetes</taxon>
        <taxon>Tilletiales</taxon>
        <taxon>Tilletiaceae</taxon>
        <taxon>Tilletia</taxon>
    </lineage>
</organism>
<dbReference type="SUPFAM" id="SSF56784">
    <property type="entry name" value="HAD-like"/>
    <property type="match status" value="1"/>
</dbReference>
<dbReference type="EMBL" id="LWDE02000488">
    <property type="protein sequence ID" value="KAE8247300.1"/>
    <property type="molecule type" value="Genomic_DNA"/>
</dbReference>
<dbReference type="NCBIfam" id="TIGR01685">
    <property type="entry name" value="MDP-1"/>
    <property type="match status" value="1"/>
</dbReference>
<accession>A0A8X7MSQ0</accession>
<comment type="caution">
    <text evidence="1">The sequence shown here is derived from an EMBL/GenBank/DDBJ whole genome shotgun (WGS) entry which is preliminary data.</text>
</comment>
<dbReference type="GO" id="GO:0003993">
    <property type="term" value="F:acid phosphatase activity"/>
    <property type="evidence" value="ECO:0007669"/>
    <property type="project" value="TreeGrafter"/>
</dbReference>
<evidence type="ECO:0000313" key="1">
    <source>
        <dbReference type="EMBL" id="KAE8247300.1"/>
    </source>
</evidence>
<dbReference type="PANTHER" id="PTHR17901">
    <property type="entry name" value="MAGNESIUM-DEPENDENT PHOSPHATASE 1 MDP1"/>
    <property type="match status" value="1"/>
</dbReference>
<dbReference type="SFLD" id="SFLDG01131">
    <property type="entry name" value="C1.5.2:_MDP_Like"/>
    <property type="match status" value="1"/>
</dbReference>
<reference evidence="1" key="2">
    <citation type="journal article" date="2019" name="IMA Fungus">
        <title>Genome sequencing and comparison of five Tilletia species to identify candidate genes for the detection of regulated species infecting wheat.</title>
        <authorList>
            <person name="Nguyen H.D.T."/>
            <person name="Sultana T."/>
            <person name="Kesanakurti P."/>
            <person name="Hambleton S."/>
        </authorList>
    </citation>
    <scope>NUCLEOTIDE SEQUENCE</scope>
    <source>
        <strain evidence="1">DAOMC 236426</strain>
    </source>
</reference>
<gene>
    <name evidence="1" type="ORF">A4X06_0g4553</name>
</gene>
<dbReference type="InterPro" id="IPR010036">
    <property type="entry name" value="MDP_1_eu_arc"/>
</dbReference>
<dbReference type="NCBIfam" id="TIGR01681">
    <property type="entry name" value="HAD-SF-IIIC"/>
    <property type="match status" value="1"/>
</dbReference>
<evidence type="ECO:0000313" key="2">
    <source>
        <dbReference type="Proteomes" id="UP000077684"/>
    </source>
</evidence>
<proteinExistence type="predicted"/>
<dbReference type="InterPro" id="IPR036412">
    <property type="entry name" value="HAD-like_sf"/>
</dbReference>
<dbReference type="AlphaFoldDB" id="A0A8X7MSQ0"/>
<keyword evidence="2" id="KW-1185">Reference proteome</keyword>